<reference evidence="2" key="1">
    <citation type="submission" date="2018-05" db="EMBL/GenBank/DDBJ databases">
        <authorList>
            <person name="Lanie J.A."/>
            <person name="Ng W.-L."/>
            <person name="Kazmierczak K.M."/>
            <person name="Andrzejewski T.M."/>
            <person name="Davidsen T.M."/>
            <person name="Wayne K.J."/>
            <person name="Tettelin H."/>
            <person name="Glass J.I."/>
            <person name="Rusch D."/>
            <person name="Podicherti R."/>
            <person name="Tsui H.-C.T."/>
            <person name="Winkler M.E."/>
        </authorList>
    </citation>
    <scope>NUCLEOTIDE SEQUENCE</scope>
</reference>
<evidence type="ECO:0000256" key="1">
    <source>
        <dbReference type="SAM" id="Phobius"/>
    </source>
</evidence>
<protein>
    <submittedName>
        <fullName evidence="2">Uncharacterized protein</fullName>
    </submittedName>
</protein>
<proteinExistence type="predicted"/>
<evidence type="ECO:0000313" key="2">
    <source>
        <dbReference type="EMBL" id="SVC25099.1"/>
    </source>
</evidence>
<dbReference type="EMBL" id="UINC01081345">
    <property type="protein sequence ID" value="SVC25099.1"/>
    <property type="molecule type" value="Genomic_DNA"/>
</dbReference>
<keyword evidence="1" id="KW-0812">Transmembrane</keyword>
<dbReference type="AlphaFoldDB" id="A0A382KLI0"/>
<feature type="transmembrane region" description="Helical" evidence="1">
    <location>
        <begin position="45"/>
        <end position="68"/>
    </location>
</feature>
<gene>
    <name evidence="2" type="ORF">METZ01_LOCUS277953</name>
</gene>
<keyword evidence="1" id="KW-0472">Membrane</keyword>
<organism evidence="2">
    <name type="scientific">marine metagenome</name>
    <dbReference type="NCBI Taxonomy" id="408172"/>
    <lineage>
        <taxon>unclassified sequences</taxon>
        <taxon>metagenomes</taxon>
        <taxon>ecological metagenomes</taxon>
    </lineage>
</organism>
<feature type="non-terminal residue" evidence="2">
    <location>
        <position position="177"/>
    </location>
</feature>
<keyword evidence="1" id="KW-1133">Transmembrane helix</keyword>
<sequence length="177" mass="20103">MPTKTQPVLPKRRRWFVSSLLLIFLGLSTASPAYAASNEMARPEFAILIVSFLVLMGVTQAGVVFSATTRLSGAKWAKSYYRLADLITMAFAPFAIGGFLLIYFQSSGELFYWLSPAPEEHLSAYLNSDWLLFRNLFCLLVFYGLSAVYFWKSLRPDLSGSDNIDHQEVRDQLYWMS</sequence>
<feature type="transmembrane region" description="Helical" evidence="1">
    <location>
        <begin position="131"/>
        <end position="151"/>
    </location>
</feature>
<feature type="transmembrane region" description="Helical" evidence="1">
    <location>
        <begin position="80"/>
        <end position="104"/>
    </location>
</feature>
<accession>A0A382KLI0</accession>
<name>A0A382KLI0_9ZZZZ</name>